<feature type="chain" id="PRO_5045145757" evidence="1">
    <location>
        <begin position="20"/>
        <end position="172"/>
    </location>
</feature>
<keyword evidence="3" id="KW-1185">Reference proteome</keyword>
<keyword evidence="1" id="KW-0732">Signal</keyword>
<evidence type="ECO:0000313" key="2">
    <source>
        <dbReference type="EMBL" id="NGZ45288.1"/>
    </source>
</evidence>
<protein>
    <submittedName>
        <fullName evidence="2">Uncharacterized protein</fullName>
    </submittedName>
</protein>
<name>A0ABX0F0Q7_9BACT</name>
<evidence type="ECO:0000313" key="3">
    <source>
        <dbReference type="Proteomes" id="UP001318301"/>
    </source>
</evidence>
<organism evidence="2 3">
    <name type="scientific">Aquirufa beregesia</name>
    <dbReference type="NCBI Taxonomy" id="2516556"/>
    <lineage>
        <taxon>Bacteria</taxon>
        <taxon>Pseudomonadati</taxon>
        <taxon>Bacteroidota</taxon>
        <taxon>Cytophagia</taxon>
        <taxon>Cytophagales</taxon>
        <taxon>Flectobacillaceae</taxon>
        <taxon>Aquirufa</taxon>
    </lineage>
</organism>
<sequence length="172" mass="20300">MKYWVGVILNLCLWQSTWAQTNPPLQCESDEYSTYLVPSLENGFVLLDANKEVFQRLMKQYQYQEFYRGNEMEYLAPTSRVNQMRLIRKENTQVQFLLSPTKLMVIKQLEQDIAARKPIVSKDSNGMTWYHINYPTHQPSQVLRIGIKLESDSEDRVGRTWTIWSSTIIFSH</sequence>
<gene>
    <name evidence="2" type="ORF">EWU23_12455</name>
</gene>
<accession>A0ABX0F0Q7</accession>
<dbReference type="EMBL" id="SEWW01000010">
    <property type="protein sequence ID" value="NGZ45288.1"/>
    <property type="molecule type" value="Genomic_DNA"/>
</dbReference>
<dbReference type="Proteomes" id="UP001318301">
    <property type="component" value="Unassembled WGS sequence"/>
</dbReference>
<dbReference type="RefSeq" id="WP_166232722.1">
    <property type="nucleotide sequence ID" value="NZ_CBCSIJ010000011.1"/>
</dbReference>
<proteinExistence type="predicted"/>
<reference evidence="2 3" key="1">
    <citation type="submission" date="2019-02" db="EMBL/GenBank/DDBJ databases">
        <title>Genome of a new Bacteroidetes strain.</title>
        <authorList>
            <person name="Pitt A."/>
        </authorList>
    </citation>
    <scope>NUCLEOTIDE SEQUENCE [LARGE SCALE GENOMIC DNA]</scope>
    <source>
        <strain evidence="2 3">50C-KIRBA</strain>
    </source>
</reference>
<comment type="caution">
    <text evidence="2">The sequence shown here is derived from an EMBL/GenBank/DDBJ whole genome shotgun (WGS) entry which is preliminary data.</text>
</comment>
<evidence type="ECO:0000256" key="1">
    <source>
        <dbReference type="SAM" id="SignalP"/>
    </source>
</evidence>
<feature type="signal peptide" evidence="1">
    <location>
        <begin position="1"/>
        <end position="19"/>
    </location>
</feature>